<dbReference type="STRING" id="158190.SpiGrapes_1827"/>
<dbReference type="HOGENOM" id="CLU_782351_0_0_12"/>
<dbReference type="AlphaFoldDB" id="G8QY57"/>
<evidence type="ECO:0000259" key="1">
    <source>
        <dbReference type="Pfam" id="PF18082"/>
    </source>
</evidence>
<evidence type="ECO:0000313" key="4">
    <source>
        <dbReference type="Proteomes" id="UP000005632"/>
    </source>
</evidence>
<organism evidence="3 4">
    <name type="scientific">Sphaerochaeta pleomorpha (strain ATCC BAA-1885 / DSM 22778 / Grapes)</name>
    <dbReference type="NCBI Taxonomy" id="158190"/>
    <lineage>
        <taxon>Bacteria</taxon>
        <taxon>Pseudomonadati</taxon>
        <taxon>Spirochaetota</taxon>
        <taxon>Spirochaetia</taxon>
        <taxon>Spirochaetales</taxon>
        <taxon>Sphaerochaetaceae</taxon>
        <taxon>Sphaerochaeta</taxon>
    </lineage>
</organism>
<proteinExistence type="predicted"/>
<dbReference type="RefSeq" id="WP_014270465.1">
    <property type="nucleotide sequence ID" value="NC_016633.1"/>
</dbReference>
<evidence type="ECO:0000259" key="2">
    <source>
        <dbReference type="Pfam" id="PF18164"/>
    </source>
</evidence>
<reference evidence="3 4" key="1">
    <citation type="submission" date="2011-11" db="EMBL/GenBank/DDBJ databases">
        <title>Complete sequence of Spirochaeta sp. grapes.</title>
        <authorList>
            <consortium name="US DOE Joint Genome Institute"/>
            <person name="Lucas S."/>
            <person name="Han J."/>
            <person name="Lapidus A."/>
            <person name="Cheng J.-F."/>
            <person name="Goodwin L."/>
            <person name="Pitluck S."/>
            <person name="Peters L."/>
            <person name="Ovchinnikova G."/>
            <person name="Munk A.C."/>
            <person name="Detter J.C."/>
            <person name="Han C."/>
            <person name="Tapia R."/>
            <person name="Land M."/>
            <person name="Hauser L."/>
            <person name="Kyrpides N."/>
            <person name="Ivanova N."/>
            <person name="Pagani I."/>
            <person name="Ritalahtilisa K."/>
            <person name="Loeffler F."/>
            <person name="Woyke T."/>
        </authorList>
    </citation>
    <scope>NUCLEOTIDE SEQUENCE [LARGE SCALE GENOMIC DNA]</scope>
    <source>
        <strain evidence="4">ATCC BAA-1885 / DSM 22778 / Grapes</strain>
    </source>
</reference>
<feature type="domain" description="N-acyltransferase N-terminal" evidence="1">
    <location>
        <begin position="65"/>
        <end position="135"/>
    </location>
</feature>
<dbReference type="eggNOG" id="ENOG5032BKY">
    <property type="taxonomic scope" value="Bacteria"/>
</dbReference>
<dbReference type="OrthoDB" id="370874at2"/>
<dbReference type="Pfam" id="PF18164">
    <property type="entry name" value="GNAT_C"/>
    <property type="match status" value="1"/>
</dbReference>
<keyword evidence="4" id="KW-1185">Reference proteome</keyword>
<name>G8QY57_SPHPG</name>
<feature type="domain" description="GNAT-like C-terminal" evidence="2">
    <location>
        <begin position="138"/>
        <end position="352"/>
    </location>
</feature>
<gene>
    <name evidence="3" type="ordered locus">SpiGrapes_1827</name>
</gene>
<accession>G8QY57</accession>
<dbReference type="InterPro" id="IPR041273">
    <property type="entry name" value="NAT_N"/>
</dbReference>
<dbReference type="KEGG" id="sgp:SpiGrapes_1827"/>
<dbReference type="Proteomes" id="UP000005632">
    <property type="component" value="Chromosome"/>
</dbReference>
<dbReference type="InterPro" id="IPR041644">
    <property type="entry name" value="GNAT_C"/>
</dbReference>
<dbReference type="Gene3D" id="3.40.630.120">
    <property type="match status" value="1"/>
</dbReference>
<sequence length="359" mass="40409">MHEIDWKQFSAMTMIEKPLQERLSAWFDFLKSETGIVTILEQGELAITQQAEKEAALCIKQGCSLVEQENQSLFPLVFLAYVLPASLALFAEKKIPDMIVKDTFSDVGRWVAAYGKTHQGAYGFDRYYWILHHFCAHLFQIGRLQYEVGTFAFPYTIYRCKQDNSLVCLADKNLQVNASGHLCGTNGNYAGKWETLWSVQGGSLLANRVDLETGTIVQTPVQFSYDDLDLLVQKGSPVLHLHISEGSPLTPAEVTESIKKAKTFFSDLHITFNALLCDSWLLDPNLSKFLPEEGNICSFMRRFSKFPVLHEHPQILERVLGPLAPTTGSSLGRLLIEYLQKGGSVYTTGGFLTEEMFMQ</sequence>
<dbReference type="Pfam" id="PF18082">
    <property type="entry name" value="NAT_N"/>
    <property type="match status" value="1"/>
</dbReference>
<dbReference type="EMBL" id="CP003155">
    <property type="protein sequence ID" value="AEV29622.1"/>
    <property type="molecule type" value="Genomic_DNA"/>
</dbReference>
<evidence type="ECO:0000313" key="3">
    <source>
        <dbReference type="EMBL" id="AEV29622.1"/>
    </source>
</evidence>
<protein>
    <submittedName>
        <fullName evidence="3">Uncharacterized protein</fullName>
    </submittedName>
</protein>